<accession>A0A438JD07</accession>
<gene>
    <name evidence="2" type="ORF">CK203_015035</name>
</gene>
<dbReference type="AlphaFoldDB" id="A0A438JD07"/>
<evidence type="ECO:0000259" key="1">
    <source>
        <dbReference type="PROSITE" id="PS50076"/>
    </source>
</evidence>
<dbReference type="PANTHER" id="PTHR47374">
    <property type="entry name" value="ENDOSOME ANTIGEN-LIKE PROTEIN, PUTATIVE (DUF3444)-RELATED"/>
    <property type="match status" value="1"/>
</dbReference>
<dbReference type="Gene3D" id="1.10.287.110">
    <property type="entry name" value="DnaJ domain"/>
    <property type="match status" value="1"/>
</dbReference>
<comment type="caution">
    <text evidence="2">The sequence shown here is derived from an EMBL/GenBank/DDBJ whole genome shotgun (WGS) entry which is preliminary data.</text>
</comment>
<reference evidence="2 3" key="1">
    <citation type="journal article" date="2018" name="PLoS Genet.">
        <title>Population sequencing reveals clonal diversity and ancestral inbreeding in the grapevine cultivar Chardonnay.</title>
        <authorList>
            <person name="Roach M.J."/>
            <person name="Johnson D.L."/>
            <person name="Bohlmann J."/>
            <person name="van Vuuren H.J."/>
            <person name="Jones S.J."/>
            <person name="Pretorius I.S."/>
            <person name="Schmidt S.A."/>
            <person name="Borneman A.R."/>
        </authorList>
    </citation>
    <scope>NUCLEOTIDE SEQUENCE [LARGE SCALE GENOMIC DNA]</scope>
    <source>
        <strain evidence="3">cv. Chardonnay</strain>
        <tissue evidence="2">Leaf</tissue>
    </source>
</reference>
<proteinExistence type="predicted"/>
<name>A0A438JD07_VITVI</name>
<dbReference type="Pfam" id="PF11926">
    <property type="entry name" value="DUF3444"/>
    <property type="match status" value="2"/>
</dbReference>
<evidence type="ECO:0000313" key="2">
    <source>
        <dbReference type="EMBL" id="RVX06842.1"/>
    </source>
</evidence>
<sequence length="801" mass="90278">MDDIMGKALKEIEVVKMMIANEDYMGARTKLHELRHHFPALDGISGMITVCDILSSAGYGFLGCGTNWYWVLQIMRAAGEADIRYQFHKFKRLLDPIKTSFPGTESALKMIQDAFSVLSDPEKRAVFDLDLDSTLECGFVGENLVHKEDIAQISVRCSKSVCDTSDGINEESNSKECSLKRIINQDLLGEMDLHNAGMPTQAELINGVYDLIEERDVHDPEIPAQIEVTNGIHADDEQRKVTCTQERSMISACVKRRITVGTEKTANSMSSSVVSDCSSDKSSWSVKSKVGKNCFPVFYNFEYIRKPQLFTVGQVWAAYDDENMPRKYARINSIYKFPFRLHISWLIPAPVTAHERRWCEVGLPVVCGFFNVDRNETVVTEPKIFSHMINCFASRNEQLQIYPQNGDIWAMYKDWKPFEWCSNPEARKGCILRMVEIIAGCSNPTGVMAAGLVKVEWFKNVFQRFTNNGNEHSFPIPAKNFFVFSHKVPAFRFTGGEMDRISNGMLELDPLAVPDVLDCIMAKPVEGSSSGSPTFLHSCPIPPVPESLNWKWSANNFASNQIWAVYVGPDSMPRKYVVVNNVVSGSEVCVTFLEPHPKLDNEVYWVGEKLPFVCGSFRAGKTTINLGMSRFSHLVKCEYSTNGFSYGIYPKKGEIWAMYRNWNSKWKQSDLSYYQCCIVEIVTDFSEESGLMAARLVEVPGYTTFFKRQVFDGFEMIRTIPRAEMLSFSHRIAAFTVPGVEIHGIPEDSWHLEPDALPPNLSNELKLQRSSGDDTLLELGILSMGGLLLANVDITQACLLI</sequence>
<evidence type="ECO:0000313" key="3">
    <source>
        <dbReference type="Proteomes" id="UP000288805"/>
    </source>
</evidence>
<dbReference type="InterPro" id="IPR001623">
    <property type="entry name" value="DnaJ_domain"/>
</dbReference>
<organism evidence="2 3">
    <name type="scientific">Vitis vinifera</name>
    <name type="common">Grape</name>
    <dbReference type="NCBI Taxonomy" id="29760"/>
    <lineage>
        <taxon>Eukaryota</taxon>
        <taxon>Viridiplantae</taxon>
        <taxon>Streptophyta</taxon>
        <taxon>Embryophyta</taxon>
        <taxon>Tracheophyta</taxon>
        <taxon>Spermatophyta</taxon>
        <taxon>Magnoliopsida</taxon>
        <taxon>eudicotyledons</taxon>
        <taxon>Gunneridae</taxon>
        <taxon>Pentapetalae</taxon>
        <taxon>rosids</taxon>
        <taxon>Vitales</taxon>
        <taxon>Vitaceae</taxon>
        <taxon>Viteae</taxon>
        <taxon>Vitis</taxon>
    </lineage>
</organism>
<dbReference type="SUPFAM" id="SSF46565">
    <property type="entry name" value="Chaperone J-domain"/>
    <property type="match status" value="1"/>
</dbReference>
<dbReference type="Pfam" id="PF00226">
    <property type="entry name" value="DnaJ"/>
    <property type="match status" value="1"/>
</dbReference>
<dbReference type="PROSITE" id="PS50076">
    <property type="entry name" value="DNAJ_2"/>
    <property type="match status" value="1"/>
</dbReference>
<dbReference type="PANTHER" id="PTHR47374:SF2">
    <property type="entry name" value="OS01G0927400 PROTEIN"/>
    <property type="match status" value="1"/>
</dbReference>
<dbReference type="InterPro" id="IPR024593">
    <property type="entry name" value="DUF3444"/>
</dbReference>
<dbReference type="InterPro" id="IPR036869">
    <property type="entry name" value="J_dom_sf"/>
</dbReference>
<protein>
    <recommendedName>
        <fullName evidence="1">J domain-containing protein</fullName>
    </recommendedName>
</protein>
<feature type="domain" description="J" evidence="1">
    <location>
        <begin position="67"/>
        <end position="131"/>
    </location>
</feature>
<dbReference type="Proteomes" id="UP000288805">
    <property type="component" value="Unassembled WGS sequence"/>
</dbReference>
<dbReference type="EMBL" id="QGNW01000049">
    <property type="protein sequence ID" value="RVX06842.1"/>
    <property type="molecule type" value="Genomic_DNA"/>
</dbReference>